<reference evidence="8 9" key="1">
    <citation type="journal article" date="2013" name="ISME J.">
        <title>A metabolic model for members of the genus Tetrasphaera involved in enhanced biological phosphorus removal.</title>
        <authorList>
            <person name="Kristiansen R."/>
            <person name="Nguyen H.T.T."/>
            <person name="Saunders A.M."/>
            <person name="Nielsen J.L."/>
            <person name="Wimmer R."/>
            <person name="Le V.Q."/>
            <person name="McIlroy S.J."/>
            <person name="Petrovski S."/>
            <person name="Seviour R.J."/>
            <person name="Calteau A."/>
            <person name="Nielsen K.L."/>
            <person name="Nielsen P.H."/>
        </authorList>
    </citation>
    <scope>NUCLEOTIDE SEQUENCE [LARGE SCALE GENOMIC DNA]</scope>
    <source>
        <strain evidence="8 9">Lp2</strain>
    </source>
</reference>
<feature type="transmembrane region" description="Helical" evidence="7">
    <location>
        <begin position="57"/>
        <end position="80"/>
    </location>
</feature>
<proteinExistence type="predicted"/>
<dbReference type="Gene3D" id="1.20.1250.20">
    <property type="entry name" value="MFS general substrate transporter like domains"/>
    <property type="match status" value="1"/>
</dbReference>
<protein>
    <submittedName>
        <fullName evidence="8">Putative Major facilitator superfamily MFS_1</fullName>
    </submittedName>
</protein>
<feature type="transmembrane region" description="Helical" evidence="7">
    <location>
        <begin position="92"/>
        <end position="109"/>
    </location>
</feature>
<organism evidence="8 9">
    <name type="scientific">Phycicoccus elongatus Lp2</name>
    <dbReference type="NCBI Taxonomy" id="1193181"/>
    <lineage>
        <taxon>Bacteria</taxon>
        <taxon>Bacillati</taxon>
        <taxon>Actinomycetota</taxon>
        <taxon>Actinomycetes</taxon>
        <taxon>Micrococcales</taxon>
        <taxon>Intrasporangiaceae</taxon>
        <taxon>Phycicoccus</taxon>
    </lineage>
</organism>
<keyword evidence="3" id="KW-1003">Cell membrane</keyword>
<dbReference type="GO" id="GO:0022857">
    <property type="term" value="F:transmembrane transporter activity"/>
    <property type="evidence" value="ECO:0007669"/>
    <property type="project" value="InterPro"/>
</dbReference>
<accession>N0E678</accession>
<evidence type="ECO:0000256" key="3">
    <source>
        <dbReference type="ARBA" id="ARBA00022475"/>
    </source>
</evidence>
<dbReference type="EMBL" id="CAIZ01000150">
    <property type="protein sequence ID" value="CCH71069.1"/>
    <property type="molecule type" value="Genomic_DNA"/>
</dbReference>
<keyword evidence="4 7" id="KW-0812">Transmembrane</keyword>
<evidence type="ECO:0000256" key="2">
    <source>
        <dbReference type="ARBA" id="ARBA00022448"/>
    </source>
</evidence>
<dbReference type="InterPro" id="IPR011701">
    <property type="entry name" value="MFS"/>
</dbReference>
<feature type="transmembrane region" description="Helical" evidence="7">
    <location>
        <begin position="292"/>
        <end position="311"/>
    </location>
</feature>
<dbReference type="SUPFAM" id="SSF103473">
    <property type="entry name" value="MFS general substrate transporter"/>
    <property type="match status" value="1"/>
</dbReference>
<name>N0E678_9MICO</name>
<dbReference type="STRING" id="1193181.BN10_780006"/>
<feature type="transmembrane region" description="Helical" evidence="7">
    <location>
        <begin position="151"/>
        <end position="171"/>
    </location>
</feature>
<keyword evidence="2" id="KW-0813">Transport</keyword>
<sequence length="417" mass="41333">MGMPTVSAPATPTAAPRVRPAARSRLVLSHALASVGMSLPWPLLLDGVWSSTGSESLLGLTGAARMAPYVLFSWWVAALADRFGRGRVVRQTLWLRTALLAGTAALLVGPGVPPWGYAVVLASAAVAAGTPAYPALMAAMPTVGSGSSRRASGLLVTVEVASFVVGPAVGGLALGRLAPATVCLVGAGFCAAALLALRGIRLPAVVNDHAASAPEASSVVSVICRSARVRGAVAAICVVNFVNAALLVALVPIADDRWGSHTAYGTATAAFGFGALGAPLLAWIGRTVIGRVHLGMVVFGGALFALVPAAWPVAVLAALALAGGIAVHVEAAATELLQDGVPDRIRSAVLGVTDSAMVSAAAVGSLSGPLLVSLWGGTGLLVGLALATAVAGFIALPTVVRGVTGSAVDPGSSAEPS</sequence>
<keyword evidence="9" id="KW-1185">Reference proteome</keyword>
<feature type="transmembrane region" description="Helical" evidence="7">
    <location>
        <begin position="263"/>
        <end position="285"/>
    </location>
</feature>
<evidence type="ECO:0000256" key="6">
    <source>
        <dbReference type="ARBA" id="ARBA00023136"/>
    </source>
</evidence>
<evidence type="ECO:0000256" key="7">
    <source>
        <dbReference type="SAM" id="Phobius"/>
    </source>
</evidence>
<evidence type="ECO:0000256" key="1">
    <source>
        <dbReference type="ARBA" id="ARBA00004429"/>
    </source>
</evidence>
<feature type="transmembrane region" description="Helical" evidence="7">
    <location>
        <begin position="374"/>
        <end position="396"/>
    </location>
</feature>
<dbReference type="InterPro" id="IPR036259">
    <property type="entry name" value="MFS_trans_sf"/>
</dbReference>
<dbReference type="AlphaFoldDB" id="N0E678"/>
<feature type="transmembrane region" description="Helical" evidence="7">
    <location>
        <begin position="115"/>
        <end position="139"/>
    </location>
</feature>
<dbReference type="Pfam" id="PF07690">
    <property type="entry name" value="MFS_1"/>
    <property type="match status" value="1"/>
</dbReference>
<evidence type="ECO:0000313" key="9">
    <source>
        <dbReference type="Proteomes" id="UP000013167"/>
    </source>
</evidence>
<dbReference type="PANTHER" id="PTHR23513">
    <property type="entry name" value="INTEGRAL MEMBRANE EFFLUX PROTEIN-RELATED"/>
    <property type="match status" value="1"/>
</dbReference>
<evidence type="ECO:0000256" key="4">
    <source>
        <dbReference type="ARBA" id="ARBA00022692"/>
    </source>
</evidence>
<keyword evidence="5 7" id="KW-1133">Transmembrane helix</keyword>
<dbReference type="Proteomes" id="UP000013167">
    <property type="component" value="Unassembled WGS sequence"/>
</dbReference>
<dbReference type="eggNOG" id="COG2211">
    <property type="taxonomic scope" value="Bacteria"/>
</dbReference>
<dbReference type="HOGENOM" id="CLU_658769_0_0_11"/>
<comment type="subcellular location">
    <subcellularLocation>
        <location evidence="1">Cell inner membrane</location>
        <topology evidence="1">Multi-pass membrane protein</topology>
    </subcellularLocation>
</comment>
<evidence type="ECO:0000256" key="5">
    <source>
        <dbReference type="ARBA" id="ARBA00022989"/>
    </source>
</evidence>
<gene>
    <name evidence="8" type="ORF">BN10_780006</name>
</gene>
<evidence type="ECO:0000313" key="8">
    <source>
        <dbReference type="EMBL" id="CCH71069.1"/>
    </source>
</evidence>
<comment type="caution">
    <text evidence="8">The sequence shown here is derived from an EMBL/GenBank/DDBJ whole genome shotgun (WGS) entry which is preliminary data.</text>
</comment>
<feature type="transmembrane region" description="Helical" evidence="7">
    <location>
        <begin position="231"/>
        <end position="251"/>
    </location>
</feature>
<dbReference type="PANTHER" id="PTHR23513:SF9">
    <property type="entry name" value="ENTEROBACTIN EXPORTER ENTS"/>
    <property type="match status" value="1"/>
</dbReference>
<feature type="transmembrane region" description="Helical" evidence="7">
    <location>
        <begin position="26"/>
        <end position="45"/>
    </location>
</feature>
<keyword evidence="6 7" id="KW-0472">Membrane</keyword>
<dbReference type="OrthoDB" id="5198828at2"/>
<dbReference type="GO" id="GO:0005886">
    <property type="term" value="C:plasma membrane"/>
    <property type="evidence" value="ECO:0007669"/>
    <property type="project" value="UniProtKB-SubCell"/>
</dbReference>
<feature type="transmembrane region" description="Helical" evidence="7">
    <location>
        <begin position="177"/>
        <end position="197"/>
    </location>
</feature>